<dbReference type="GO" id="GO:0005524">
    <property type="term" value="F:ATP binding"/>
    <property type="evidence" value="ECO:0007669"/>
    <property type="project" value="UniProtKB-KW"/>
</dbReference>
<evidence type="ECO:0000259" key="2">
    <source>
        <dbReference type="Pfam" id="PF13175"/>
    </source>
</evidence>
<feature type="domain" description="Endonuclease GajA/Old nuclease/RecF-like AAA" evidence="2">
    <location>
        <begin position="1"/>
        <end position="370"/>
    </location>
</feature>
<protein>
    <submittedName>
        <fullName evidence="3">ATP-binding protein</fullName>
    </submittedName>
</protein>
<keyword evidence="3" id="KW-0067">ATP-binding</keyword>
<dbReference type="SUPFAM" id="SSF52540">
    <property type="entry name" value="P-loop containing nucleoside triphosphate hydrolases"/>
    <property type="match status" value="1"/>
</dbReference>
<organism evidence="3 4">
    <name type="scientific">Aquirufa salirivi</name>
    <dbReference type="NCBI Taxonomy" id="3104729"/>
    <lineage>
        <taxon>Bacteria</taxon>
        <taxon>Pseudomonadati</taxon>
        <taxon>Bacteroidota</taxon>
        <taxon>Cytophagia</taxon>
        <taxon>Cytophagales</taxon>
        <taxon>Flectobacillaceae</taxon>
        <taxon>Aquirufa</taxon>
    </lineage>
</organism>
<dbReference type="PANTHER" id="PTHR43581">
    <property type="entry name" value="ATP/GTP PHOSPHATASE"/>
    <property type="match status" value="1"/>
</dbReference>
<evidence type="ECO:0000313" key="4">
    <source>
        <dbReference type="Proteomes" id="UP001623558"/>
    </source>
</evidence>
<dbReference type="InterPro" id="IPR027417">
    <property type="entry name" value="P-loop_NTPase"/>
</dbReference>
<dbReference type="EMBL" id="JBEWZH010000004">
    <property type="protein sequence ID" value="MFL0161964.1"/>
    <property type="molecule type" value="Genomic_DNA"/>
</dbReference>
<keyword evidence="4" id="KW-1185">Reference proteome</keyword>
<dbReference type="Gene3D" id="3.40.50.300">
    <property type="entry name" value="P-loop containing nucleotide triphosphate hydrolases"/>
    <property type="match status" value="1"/>
</dbReference>
<dbReference type="RefSeq" id="WP_406750604.1">
    <property type="nucleotide sequence ID" value="NZ_JBEWZH010000004.1"/>
</dbReference>
<dbReference type="Pfam" id="PF13175">
    <property type="entry name" value="AAA_15"/>
    <property type="match status" value="1"/>
</dbReference>
<keyword evidence="3" id="KW-0547">Nucleotide-binding</keyword>
<accession>A0ABW8RXE6</accession>
<dbReference type="InterPro" id="IPR051396">
    <property type="entry name" value="Bact_Antivir_Def_Nuclease"/>
</dbReference>
<dbReference type="InterPro" id="IPR041685">
    <property type="entry name" value="AAA_GajA/Old/RecF-like"/>
</dbReference>
<comment type="caution">
    <text evidence="3">The sequence shown here is derived from an EMBL/GenBank/DDBJ whole genome shotgun (WGS) entry which is preliminary data.</text>
</comment>
<evidence type="ECO:0000256" key="1">
    <source>
        <dbReference type="SAM" id="Coils"/>
    </source>
</evidence>
<feature type="coiled-coil region" evidence="1">
    <location>
        <begin position="233"/>
        <end position="268"/>
    </location>
</feature>
<reference evidence="3 4" key="1">
    <citation type="submission" date="2024-07" db="EMBL/GenBank/DDBJ databases">
        <authorList>
            <person name="Pitt A."/>
            <person name="Hahn M.W."/>
        </authorList>
    </citation>
    <scope>NUCLEOTIDE SEQUENCE [LARGE SCALE GENOMIC DNA]</scope>
    <source>
        <strain evidence="3 4">1-SAACH-A3</strain>
    </source>
</reference>
<dbReference type="Proteomes" id="UP001623558">
    <property type="component" value="Unassembled WGS sequence"/>
</dbReference>
<name>A0ABW8RXE6_9BACT</name>
<dbReference type="PANTHER" id="PTHR43581:SF2">
    <property type="entry name" value="EXCINUCLEASE ATPASE SUBUNIT"/>
    <property type="match status" value="1"/>
</dbReference>
<sequence length="614" mass="69859">MKIISLILENFRSYRAPVKISFNDLTVLIGKNDIGKSTILEALDIFFENRKIDTDDINIEAKEIGETAKLTVVFSNLPDEIDLDAGAKTNLNDEYLLNSEGLLEIKKDFTSLTKPKTYIICNHPSNENANDLLSLKIKELQGRIKELNIEGDFKASVKNEIRKAIWQSFGATLTFSNTELEISQEGVKDVWDKLTPLLPLFALFQSDRKNDEKDKEIQDPLKVAAEQALKKHLVALNAIKKQVEDEIAEIANLTIDKLKEMNEEVAKQLKPHFPPELKWADLFKPTLTSDDVPMNKRGSGVRRLLLINFFRAEAERKRLEKNIPNVIYAIEEPETSQHPDWQKKLMDALKELAENGVAQIITTTHSPSLASLVEVENIRFIYKEDGVNKIENGHNDNLDTIANTLGVLPSLQKEPEEVKLFLCLEGPTDIEFFNKVSPLFGVDLINDSRIVAISLGGGTLGQWVTNNYLKKLNKQEVHIYDRDVDAKYQPFVDEVNKRGLDHFATLTQKREIENYFHESIVIPSFKNHDGFTIAVTIDDNSGIPELIAQARHNERNPANPWVSQSSRYKEKCMGFVKKHLNTLTAGNMTIAVLQQRLAFDEVNNWFEEIKKRLN</sequence>
<keyword evidence="1" id="KW-0175">Coiled coil</keyword>
<evidence type="ECO:0000313" key="3">
    <source>
        <dbReference type="EMBL" id="MFL0161964.1"/>
    </source>
</evidence>
<proteinExistence type="predicted"/>
<gene>
    <name evidence="3" type="ORF">U0R11_06140</name>
</gene>